<keyword evidence="2" id="KW-0472">Membrane</keyword>
<keyword evidence="2" id="KW-1133">Transmembrane helix</keyword>
<dbReference type="WBParaSite" id="nRc.2.0.1.t26037-RA">
    <property type="protein sequence ID" value="nRc.2.0.1.t26037-RA"/>
    <property type="gene ID" value="nRc.2.0.1.g26037"/>
</dbReference>
<sequence>MNRWALLAIFISTCCDILFGDQTTRYKFNSDTEDESNKESKTLWVNALVNSRPSSSYGRGGGGGGSLPWWGIFLLVVTVLALLCICGLYCKFAHPDSNGESSDNEREAEKAANRSTSKLLQTRRISKSMNAIL</sequence>
<evidence type="ECO:0000313" key="5">
    <source>
        <dbReference type="WBParaSite" id="nRc.2.0.1.t26037-RA"/>
    </source>
</evidence>
<feature type="signal peptide" evidence="3">
    <location>
        <begin position="1"/>
        <end position="20"/>
    </location>
</feature>
<proteinExistence type="predicted"/>
<organism evidence="4 5">
    <name type="scientific">Romanomermis culicivorax</name>
    <name type="common">Nematode worm</name>
    <dbReference type="NCBI Taxonomy" id="13658"/>
    <lineage>
        <taxon>Eukaryota</taxon>
        <taxon>Metazoa</taxon>
        <taxon>Ecdysozoa</taxon>
        <taxon>Nematoda</taxon>
        <taxon>Enoplea</taxon>
        <taxon>Dorylaimia</taxon>
        <taxon>Mermithida</taxon>
        <taxon>Mermithoidea</taxon>
        <taxon>Mermithidae</taxon>
        <taxon>Romanomermis</taxon>
    </lineage>
</organism>
<accession>A0A915JIX8</accession>
<evidence type="ECO:0000256" key="3">
    <source>
        <dbReference type="SAM" id="SignalP"/>
    </source>
</evidence>
<evidence type="ECO:0000256" key="1">
    <source>
        <dbReference type="SAM" id="MobiDB-lite"/>
    </source>
</evidence>
<evidence type="ECO:0000256" key="2">
    <source>
        <dbReference type="SAM" id="Phobius"/>
    </source>
</evidence>
<feature type="transmembrane region" description="Helical" evidence="2">
    <location>
        <begin position="69"/>
        <end position="90"/>
    </location>
</feature>
<evidence type="ECO:0000313" key="4">
    <source>
        <dbReference type="Proteomes" id="UP000887565"/>
    </source>
</evidence>
<dbReference type="AlphaFoldDB" id="A0A915JIX8"/>
<dbReference type="Proteomes" id="UP000887565">
    <property type="component" value="Unplaced"/>
</dbReference>
<name>A0A915JIX8_ROMCU</name>
<keyword evidence="3" id="KW-0732">Signal</keyword>
<reference evidence="5" key="1">
    <citation type="submission" date="2022-11" db="UniProtKB">
        <authorList>
            <consortium name="WormBaseParasite"/>
        </authorList>
    </citation>
    <scope>IDENTIFICATION</scope>
</reference>
<feature type="compositionally biased region" description="Basic and acidic residues" evidence="1">
    <location>
        <begin position="103"/>
        <end position="112"/>
    </location>
</feature>
<keyword evidence="2" id="KW-0812">Transmembrane</keyword>
<feature type="chain" id="PRO_5038045825" evidence="3">
    <location>
        <begin position="21"/>
        <end position="133"/>
    </location>
</feature>
<keyword evidence="4" id="KW-1185">Reference proteome</keyword>
<protein>
    <submittedName>
        <fullName evidence="5">Uncharacterized protein</fullName>
    </submittedName>
</protein>
<feature type="region of interest" description="Disordered" evidence="1">
    <location>
        <begin position="96"/>
        <end position="118"/>
    </location>
</feature>